<dbReference type="SUPFAM" id="SSF56601">
    <property type="entry name" value="beta-lactamase/transpeptidase-like"/>
    <property type="match status" value="1"/>
</dbReference>
<dbReference type="OrthoDB" id="9808046at2"/>
<dbReference type="InterPro" id="IPR012338">
    <property type="entry name" value="Beta-lactam/transpept-like"/>
</dbReference>
<feature type="domain" description="Beta-lactamase-related" evidence="1">
    <location>
        <begin position="27"/>
        <end position="388"/>
    </location>
</feature>
<dbReference type="InterPro" id="IPR001466">
    <property type="entry name" value="Beta-lactam-related"/>
</dbReference>
<dbReference type="EMBL" id="LQCK02000001">
    <property type="protein sequence ID" value="KZB96680.1"/>
    <property type="molecule type" value="Genomic_DNA"/>
</dbReference>
<evidence type="ECO:0000313" key="2">
    <source>
        <dbReference type="EMBL" id="KZB96680.1"/>
    </source>
</evidence>
<accession>A0A154NB27</accession>
<dbReference type="KEGG" id="smy:BJP26_10285"/>
<gene>
    <name evidence="2" type="ORF">AVM11_00580</name>
</gene>
<dbReference type="GO" id="GO:0016787">
    <property type="term" value="F:hydrolase activity"/>
    <property type="evidence" value="ECO:0007669"/>
    <property type="project" value="UniProtKB-KW"/>
</dbReference>
<evidence type="ECO:0000313" key="3">
    <source>
        <dbReference type="Proteomes" id="UP000078460"/>
    </source>
</evidence>
<keyword evidence="3" id="KW-1185">Reference proteome</keyword>
<proteinExistence type="predicted"/>
<dbReference type="Proteomes" id="UP000078460">
    <property type="component" value="Unassembled WGS sequence"/>
</dbReference>
<dbReference type="RefSeq" id="WP_017979203.1">
    <property type="nucleotide sequence ID" value="NZ_CP017578.1"/>
</dbReference>
<evidence type="ECO:0000259" key="1">
    <source>
        <dbReference type="Pfam" id="PF00144"/>
    </source>
</evidence>
<sequence>MADTDARALGFDPDRLAAIDAFLKARYLDTGRLPNAQLLIARDGEIAHFSHQGAAREGGSNIDERSLFRIASMTKPITSLAFMMLVEEGKVAVDTPVHHVLPEFKGVGVYDGGGGGVPFVTKATTEPMRMLDLLRHTAGLTYGFQNRSNIDAAHRESKLESWHGNHDLDGFVAALGKLPLEFSPGTAWNYSVATDVLGAVVQRVSGIPLDQFFATRIFGPLGMHDTFFAVPEDKTDRLTDCYTLVEGKGRVMYDRGEASAWSRQPKLLSGGGGLVSTALDYHRFCRMCENGGTLDGARIVGRKTLELMTMNHLPGGKDLSSLSRSLFSETQNAGTGFGLGFAVTQDVARTMMPGSKGEYYWGGMFSTAFFIDPVERLHMVFMTQLSPSGLYPIRRELKTMIYAALN</sequence>
<dbReference type="PANTHER" id="PTHR43283:SF3">
    <property type="entry name" value="BETA-LACTAMASE FAMILY PROTEIN (AFU_ORTHOLOGUE AFUA_5G07500)"/>
    <property type="match status" value="1"/>
</dbReference>
<dbReference type="Gene3D" id="3.40.710.10">
    <property type="entry name" value="DD-peptidase/beta-lactamase superfamily"/>
    <property type="match status" value="1"/>
</dbReference>
<dbReference type="AlphaFoldDB" id="A0A154NB27"/>
<dbReference type="GeneID" id="93798258"/>
<dbReference type="InterPro" id="IPR050789">
    <property type="entry name" value="Diverse_Enzym_Activities"/>
</dbReference>
<dbReference type="STRING" id="621456.BJP26_10285"/>
<reference evidence="2" key="1">
    <citation type="submission" date="2016-03" db="EMBL/GenBank/DDBJ databases">
        <title>Sphingomonas melonis TY, whole genome shotgun sequencing.</title>
        <authorList>
            <person name="Wang H."/>
            <person name="Zhu P."/>
        </authorList>
    </citation>
    <scope>NUCLEOTIDE SEQUENCE [LARGE SCALE GENOMIC DNA]</scope>
    <source>
        <strain evidence="2">TY</strain>
    </source>
</reference>
<name>A0A154NB27_9SPHN</name>
<organism evidence="2 3">
    <name type="scientific">Sphingomonas melonis TY</name>
    <dbReference type="NCBI Taxonomy" id="621456"/>
    <lineage>
        <taxon>Bacteria</taxon>
        <taxon>Pseudomonadati</taxon>
        <taxon>Pseudomonadota</taxon>
        <taxon>Alphaproteobacteria</taxon>
        <taxon>Sphingomonadales</taxon>
        <taxon>Sphingomonadaceae</taxon>
        <taxon>Sphingomonas</taxon>
    </lineage>
</organism>
<comment type="caution">
    <text evidence="2">The sequence shown here is derived from an EMBL/GenBank/DDBJ whole genome shotgun (WGS) entry which is preliminary data.</text>
</comment>
<dbReference type="Pfam" id="PF00144">
    <property type="entry name" value="Beta-lactamase"/>
    <property type="match status" value="1"/>
</dbReference>
<protein>
    <submittedName>
        <fullName evidence="2">Serine hydrolase</fullName>
    </submittedName>
</protein>
<dbReference type="PANTHER" id="PTHR43283">
    <property type="entry name" value="BETA-LACTAMASE-RELATED"/>
    <property type="match status" value="1"/>
</dbReference>
<keyword evidence="2" id="KW-0378">Hydrolase</keyword>